<dbReference type="Proteomes" id="UP001629246">
    <property type="component" value="Unassembled WGS sequence"/>
</dbReference>
<proteinExistence type="predicted"/>
<feature type="signal peptide" evidence="1">
    <location>
        <begin position="1"/>
        <end position="17"/>
    </location>
</feature>
<protein>
    <recommendedName>
        <fullName evidence="4">DUF3828 domain-containing protein</fullName>
    </recommendedName>
</protein>
<dbReference type="PROSITE" id="PS51257">
    <property type="entry name" value="PROKAR_LIPOPROTEIN"/>
    <property type="match status" value="1"/>
</dbReference>
<reference evidence="2 3" key="1">
    <citation type="journal article" date="2024" name="Chem. Sci.">
        <title>Discovery of megapolipeptins by genome mining of a Burkholderiales bacteria collection.</title>
        <authorList>
            <person name="Paulo B.S."/>
            <person name="Recchia M.J.J."/>
            <person name="Lee S."/>
            <person name="Fergusson C.H."/>
            <person name="Romanowski S.B."/>
            <person name="Hernandez A."/>
            <person name="Krull N."/>
            <person name="Liu D.Y."/>
            <person name="Cavanagh H."/>
            <person name="Bos A."/>
            <person name="Gray C.A."/>
            <person name="Murphy B.T."/>
            <person name="Linington R.G."/>
            <person name="Eustaquio A.S."/>
        </authorList>
    </citation>
    <scope>NUCLEOTIDE SEQUENCE [LARGE SCALE GENOMIC DNA]</scope>
    <source>
        <strain evidence="2 3">RL21-008-BIB-A</strain>
    </source>
</reference>
<keyword evidence="1" id="KW-0732">Signal</keyword>
<dbReference type="RefSeq" id="WP_408154183.1">
    <property type="nucleotide sequence ID" value="NZ_JAQQFM010000001.1"/>
</dbReference>
<feature type="chain" id="PRO_5045223911" description="DUF3828 domain-containing protein" evidence="1">
    <location>
        <begin position="18"/>
        <end position="184"/>
    </location>
</feature>
<organism evidence="2 3">
    <name type="scientific">Herbaspirillum lusitanum</name>
    <dbReference type="NCBI Taxonomy" id="213312"/>
    <lineage>
        <taxon>Bacteria</taxon>
        <taxon>Pseudomonadati</taxon>
        <taxon>Pseudomonadota</taxon>
        <taxon>Betaproteobacteria</taxon>
        <taxon>Burkholderiales</taxon>
        <taxon>Oxalobacteraceae</taxon>
        <taxon>Herbaspirillum</taxon>
    </lineage>
</organism>
<sequence length="184" mass="20225">MKRIGLIFIIAVSVLLAACSSNDEHKAKEVVTSFYQTHQAARPSGPLTLKELITFRHFMSVPLFDLLKDLSMADEARAAQNAAAPSPPLVEGDLFTSHPGGASTFRIINCDMQESVSTCNVELIYSDAKLQAPSKWTDRVVLNRDARGWVIDNIEYAGGAAPMRSGDLQKVMRTLLHRDTPVLQ</sequence>
<evidence type="ECO:0000313" key="2">
    <source>
        <dbReference type="EMBL" id="MFL9922990.1"/>
    </source>
</evidence>
<keyword evidence="3" id="KW-1185">Reference proteome</keyword>
<dbReference type="EMBL" id="JAQQFM010000001">
    <property type="protein sequence ID" value="MFL9922990.1"/>
    <property type="molecule type" value="Genomic_DNA"/>
</dbReference>
<gene>
    <name evidence="2" type="ORF">PQR62_01845</name>
</gene>
<accession>A0ABW9A3N8</accession>
<comment type="caution">
    <text evidence="2">The sequence shown here is derived from an EMBL/GenBank/DDBJ whole genome shotgun (WGS) entry which is preliminary data.</text>
</comment>
<name>A0ABW9A3N8_9BURK</name>
<evidence type="ECO:0000313" key="3">
    <source>
        <dbReference type="Proteomes" id="UP001629246"/>
    </source>
</evidence>
<evidence type="ECO:0008006" key="4">
    <source>
        <dbReference type="Google" id="ProtNLM"/>
    </source>
</evidence>
<evidence type="ECO:0000256" key="1">
    <source>
        <dbReference type="SAM" id="SignalP"/>
    </source>
</evidence>